<dbReference type="STRING" id="28181.BEN30_03195"/>
<name>A0A1E5QBU8_9PROT</name>
<dbReference type="PROSITE" id="PS51257">
    <property type="entry name" value="PROKAR_LIPOPROTEIN"/>
    <property type="match status" value="1"/>
</dbReference>
<sequence length="275" mass="30627">MKHVVYIAVLAAGLALSGCDDTPQNQESASYAQGPRPQMTLMADAPMARNKAVAYQDGPRMEIGRNYAIEITEGTVSEALQADRDVCLQLGCVVTAVNTSDQFDAPNGSLNAFVPQANAAKFHDHLVGAPNRVITSFNETAQNREDNYQDVKVRLERLEYMRKRLYGLADQKSDKVADLLQVERELMRVETDIERLTQDRKGIEKVTDNVSFFISYTVQPPKAGDVNFAPLKGLFSDMANTFITAVRYTAVWLARWLPAALLIGLVVLGIRRRFR</sequence>
<evidence type="ECO:0000256" key="2">
    <source>
        <dbReference type="SAM" id="Phobius"/>
    </source>
</evidence>
<dbReference type="InterPro" id="IPR025645">
    <property type="entry name" value="DUF4349"/>
</dbReference>
<dbReference type="Proteomes" id="UP000095347">
    <property type="component" value="Unassembled WGS sequence"/>
</dbReference>
<keyword evidence="2" id="KW-0472">Membrane</keyword>
<dbReference type="EMBL" id="MCGG01000007">
    <property type="protein sequence ID" value="OEJ69426.1"/>
    <property type="molecule type" value="Genomic_DNA"/>
</dbReference>
<feature type="coiled-coil region" evidence="1">
    <location>
        <begin position="138"/>
        <end position="206"/>
    </location>
</feature>
<feature type="domain" description="DUF4349" evidence="3">
    <location>
        <begin position="65"/>
        <end position="270"/>
    </location>
</feature>
<protein>
    <recommendedName>
        <fullName evidence="3">DUF4349 domain-containing protein</fullName>
    </recommendedName>
</protein>
<dbReference type="Pfam" id="PF14257">
    <property type="entry name" value="DUF4349"/>
    <property type="match status" value="1"/>
</dbReference>
<evidence type="ECO:0000259" key="3">
    <source>
        <dbReference type="Pfam" id="PF14257"/>
    </source>
</evidence>
<evidence type="ECO:0000256" key="1">
    <source>
        <dbReference type="SAM" id="Coils"/>
    </source>
</evidence>
<reference evidence="5" key="1">
    <citation type="submission" date="2016-07" db="EMBL/GenBank/DDBJ databases">
        <authorList>
            <person name="Florea S."/>
            <person name="Webb J.S."/>
            <person name="Jaromczyk J."/>
            <person name="Schardl C.L."/>
        </authorList>
    </citation>
    <scope>NUCLEOTIDE SEQUENCE [LARGE SCALE GENOMIC DNA]</scope>
    <source>
        <strain evidence="5">MV-1</strain>
    </source>
</reference>
<comment type="caution">
    <text evidence="4">The sequence shown here is derived from an EMBL/GenBank/DDBJ whole genome shotgun (WGS) entry which is preliminary data.</text>
</comment>
<keyword evidence="5" id="KW-1185">Reference proteome</keyword>
<evidence type="ECO:0000313" key="4">
    <source>
        <dbReference type="EMBL" id="OEJ69426.1"/>
    </source>
</evidence>
<keyword evidence="1" id="KW-0175">Coiled coil</keyword>
<gene>
    <name evidence="4" type="ORF">BEN30_03195</name>
</gene>
<proteinExistence type="predicted"/>
<organism evidence="4 5">
    <name type="scientific">Magnetovibrio blakemorei</name>
    <dbReference type="NCBI Taxonomy" id="28181"/>
    <lineage>
        <taxon>Bacteria</taxon>
        <taxon>Pseudomonadati</taxon>
        <taxon>Pseudomonadota</taxon>
        <taxon>Alphaproteobacteria</taxon>
        <taxon>Rhodospirillales</taxon>
        <taxon>Magnetovibrionaceae</taxon>
        <taxon>Magnetovibrio</taxon>
    </lineage>
</organism>
<feature type="transmembrane region" description="Helical" evidence="2">
    <location>
        <begin position="250"/>
        <end position="270"/>
    </location>
</feature>
<dbReference type="RefSeq" id="WP_069956578.1">
    <property type="nucleotide sequence ID" value="NZ_MCGG01000007.1"/>
</dbReference>
<dbReference type="AlphaFoldDB" id="A0A1E5QBU8"/>
<keyword evidence="2" id="KW-0812">Transmembrane</keyword>
<accession>A0A1E5QBU8</accession>
<keyword evidence="2" id="KW-1133">Transmembrane helix</keyword>
<evidence type="ECO:0000313" key="5">
    <source>
        <dbReference type="Proteomes" id="UP000095347"/>
    </source>
</evidence>